<feature type="compositionally biased region" description="Basic and acidic residues" evidence="3">
    <location>
        <begin position="135"/>
        <end position="144"/>
    </location>
</feature>
<feature type="domain" description="Methyltransferase" evidence="4">
    <location>
        <begin position="42"/>
        <end position="95"/>
    </location>
</feature>
<reference evidence="5" key="1">
    <citation type="submission" date="2021-01" db="EMBL/GenBank/DDBJ databases">
        <title>Whole genome shotgun sequence of Actinoplanes siamensis NBRC 109076.</title>
        <authorList>
            <person name="Komaki H."/>
            <person name="Tamura T."/>
        </authorList>
    </citation>
    <scope>NUCLEOTIDE SEQUENCE</scope>
    <source>
        <strain evidence="5">NBRC 109076</strain>
    </source>
</reference>
<protein>
    <recommendedName>
        <fullName evidence="4">Methyltransferase domain-containing protein</fullName>
    </recommendedName>
</protein>
<evidence type="ECO:0000256" key="2">
    <source>
        <dbReference type="ARBA" id="ARBA00022679"/>
    </source>
</evidence>
<dbReference type="SUPFAM" id="SSF53335">
    <property type="entry name" value="S-adenosyl-L-methionine-dependent methyltransferases"/>
    <property type="match status" value="1"/>
</dbReference>
<sequence length="330" mass="35677">MSVRALSFGPVAEAYERFRPGYPEELFDLVMAYAGHPVRTALEIGAGTGKATRLFARPGITVTATEPDPAMLAELRKHVPPSVRAVRAALEDLPAGGRRDLAGGSRERAGESREMAGEDSRGRSGGESRALFDGGRNHLSDGESRGLFAGGRNHLSDGESRGLFDGQHRDPVGGERHDLFYVAAALHWTRPEGRWERIAGLLRPGGVFASCGGPVQLADPAVAEAVRAARAPFLETDELPSPDGTPPEQEMQWPGTELEQSPLFEDVRQVTIGRRLTVSSRDYVGHLSTVSAYLTLPPAHRAEVYRRILAAVPDTLELTADIVVHLARRV</sequence>
<feature type="region of interest" description="Disordered" evidence="3">
    <location>
        <begin position="95"/>
        <end position="153"/>
    </location>
</feature>
<dbReference type="Proteomes" id="UP000629619">
    <property type="component" value="Unassembled WGS sequence"/>
</dbReference>
<evidence type="ECO:0000259" key="4">
    <source>
        <dbReference type="Pfam" id="PF13649"/>
    </source>
</evidence>
<dbReference type="AlphaFoldDB" id="A0A919TIS4"/>
<keyword evidence="2" id="KW-0808">Transferase</keyword>
<gene>
    <name evidence="5" type="ORF">Asi03nite_14920</name>
</gene>
<evidence type="ECO:0000313" key="5">
    <source>
        <dbReference type="EMBL" id="GIF03954.1"/>
    </source>
</evidence>
<dbReference type="Gene3D" id="3.40.50.150">
    <property type="entry name" value="Vaccinia Virus protein VP39"/>
    <property type="match status" value="1"/>
</dbReference>
<dbReference type="EMBL" id="BOMW01000014">
    <property type="protein sequence ID" value="GIF03954.1"/>
    <property type="molecule type" value="Genomic_DNA"/>
</dbReference>
<dbReference type="InterPro" id="IPR041698">
    <property type="entry name" value="Methyltransf_25"/>
</dbReference>
<dbReference type="InterPro" id="IPR051052">
    <property type="entry name" value="Diverse_substrate_MTase"/>
</dbReference>
<proteinExistence type="predicted"/>
<organism evidence="5 6">
    <name type="scientific">Actinoplanes siamensis</name>
    <dbReference type="NCBI Taxonomy" id="1223317"/>
    <lineage>
        <taxon>Bacteria</taxon>
        <taxon>Bacillati</taxon>
        <taxon>Actinomycetota</taxon>
        <taxon>Actinomycetes</taxon>
        <taxon>Micromonosporales</taxon>
        <taxon>Micromonosporaceae</taxon>
        <taxon>Actinoplanes</taxon>
    </lineage>
</organism>
<feature type="compositionally biased region" description="Basic and acidic residues" evidence="3">
    <location>
        <begin position="97"/>
        <end position="126"/>
    </location>
</feature>
<evidence type="ECO:0000313" key="6">
    <source>
        <dbReference type="Proteomes" id="UP000629619"/>
    </source>
</evidence>
<evidence type="ECO:0000256" key="3">
    <source>
        <dbReference type="SAM" id="MobiDB-lite"/>
    </source>
</evidence>
<comment type="caution">
    <text evidence="5">The sequence shown here is derived from an EMBL/GenBank/DDBJ whole genome shotgun (WGS) entry which is preliminary data.</text>
</comment>
<keyword evidence="6" id="KW-1185">Reference proteome</keyword>
<dbReference type="GO" id="GO:0032259">
    <property type="term" value="P:methylation"/>
    <property type="evidence" value="ECO:0007669"/>
    <property type="project" value="UniProtKB-KW"/>
</dbReference>
<dbReference type="GO" id="GO:0008168">
    <property type="term" value="F:methyltransferase activity"/>
    <property type="evidence" value="ECO:0007669"/>
    <property type="project" value="UniProtKB-KW"/>
</dbReference>
<dbReference type="PANTHER" id="PTHR44942">
    <property type="entry name" value="METHYLTRANSF_11 DOMAIN-CONTAINING PROTEIN"/>
    <property type="match status" value="1"/>
</dbReference>
<dbReference type="InterPro" id="IPR029063">
    <property type="entry name" value="SAM-dependent_MTases_sf"/>
</dbReference>
<dbReference type="CDD" id="cd02440">
    <property type="entry name" value="AdoMet_MTases"/>
    <property type="match status" value="1"/>
</dbReference>
<dbReference type="PANTHER" id="PTHR44942:SF4">
    <property type="entry name" value="METHYLTRANSFERASE TYPE 11 DOMAIN-CONTAINING PROTEIN"/>
    <property type="match status" value="1"/>
</dbReference>
<name>A0A919TIS4_9ACTN</name>
<keyword evidence="1" id="KW-0489">Methyltransferase</keyword>
<accession>A0A919TIS4</accession>
<dbReference type="Pfam" id="PF13649">
    <property type="entry name" value="Methyltransf_25"/>
    <property type="match status" value="1"/>
</dbReference>
<evidence type="ECO:0000256" key="1">
    <source>
        <dbReference type="ARBA" id="ARBA00022603"/>
    </source>
</evidence>
<dbReference type="RefSeq" id="WP_239102504.1">
    <property type="nucleotide sequence ID" value="NZ_BOMW01000014.1"/>
</dbReference>